<dbReference type="AlphaFoldDB" id="E6MI36"/>
<dbReference type="PROSITE" id="PS50035">
    <property type="entry name" value="PLD"/>
    <property type="match status" value="2"/>
</dbReference>
<protein>
    <recommendedName>
        <fullName evidence="12">Cardiolipin synthase</fullName>
        <ecNumber evidence="12">2.7.8.-</ecNumber>
    </recommendedName>
</protein>
<evidence type="ECO:0000256" key="1">
    <source>
        <dbReference type="ARBA" id="ARBA00004651"/>
    </source>
</evidence>
<dbReference type="HOGENOM" id="CLU_038053_1_2_9"/>
<comment type="subcellular location">
    <subcellularLocation>
        <location evidence="1">Cell membrane</location>
        <topology evidence="1">Multi-pass membrane protein</topology>
    </subcellularLocation>
</comment>
<evidence type="ECO:0000256" key="5">
    <source>
        <dbReference type="ARBA" id="ARBA00022692"/>
    </source>
</evidence>
<dbReference type="STRING" id="887929.HMP0721_1741"/>
<gene>
    <name evidence="15" type="ORF">HMP0721_1741</name>
</gene>
<keyword evidence="8" id="KW-0443">Lipid metabolism</keyword>
<dbReference type="GO" id="GO:0005886">
    <property type="term" value="C:plasma membrane"/>
    <property type="evidence" value="ECO:0007669"/>
    <property type="project" value="UniProtKB-SubCell"/>
</dbReference>
<dbReference type="InterPro" id="IPR027379">
    <property type="entry name" value="CLS_N"/>
</dbReference>
<evidence type="ECO:0000256" key="7">
    <source>
        <dbReference type="ARBA" id="ARBA00022989"/>
    </source>
</evidence>
<evidence type="ECO:0000256" key="4">
    <source>
        <dbReference type="ARBA" id="ARBA00022679"/>
    </source>
</evidence>
<keyword evidence="7 13" id="KW-1133">Transmembrane helix</keyword>
<keyword evidence="5 13" id="KW-0812">Transmembrane</keyword>
<name>E6MI36_9FIRM</name>
<keyword evidence="10" id="KW-0594">Phospholipid biosynthesis</keyword>
<keyword evidence="9 13" id="KW-0472">Membrane</keyword>
<dbReference type="Pfam" id="PF13396">
    <property type="entry name" value="PLDc_N"/>
    <property type="match status" value="1"/>
</dbReference>
<evidence type="ECO:0000259" key="14">
    <source>
        <dbReference type="PROSITE" id="PS50035"/>
    </source>
</evidence>
<feature type="transmembrane region" description="Helical" evidence="13">
    <location>
        <begin position="20"/>
        <end position="38"/>
    </location>
</feature>
<evidence type="ECO:0000256" key="10">
    <source>
        <dbReference type="ARBA" id="ARBA00023209"/>
    </source>
</evidence>
<dbReference type="CDD" id="cd09154">
    <property type="entry name" value="PLDc_SMU_988_like_1"/>
    <property type="match status" value="1"/>
</dbReference>
<dbReference type="PANTHER" id="PTHR21248">
    <property type="entry name" value="CARDIOLIPIN SYNTHASE"/>
    <property type="match status" value="1"/>
</dbReference>
<evidence type="ECO:0000313" key="15">
    <source>
        <dbReference type="EMBL" id="EFV01360.1"/>
    </source>
</evidence>
<keyword evidence="2" id="KW-1003">Cell membrane</keyword>
<keyword evidence="3" id="KW-0444">Lipid biosynthesis</keyword>
<dbReference type="GO" id="GO:0032049">
    <property type="term" value="P:cardiolipin biosynthetic process"/>
    <property type="evidence" value="ECO:0007669"/>
    <property type="project" value="UniProtKB-UniRule"/>
</dbReference>
<keyword evidence="11" id="KW-1208">Phospholipid metabolism</keyword>
<dbReference type="Proteomes" id="UP000004754">
    <property type="component" value="Unassembled WGS sequence"/>
</dbReference>
<dbReference type="GO" id="GO:0016787">
    <property type="term" value="F:hydrolase activity"/>
    <property type="evidence" value="ECO:0007669"/>
    <property type="project" value="UniProtKB-KW"/>
</dbReference>
<dbReference type="eggNOG" id="COG1502">
    <property type="taxonomic scope" value="Bacteria"/>
</dbReference>
<dbReference type="SMART" id="SM00155">
    <property type="entry name" value="PLDc"/>
    <property type="match status" value="2"/>
</dbReference>
<evidence type="ECO:0000256" key="11">
    <source>
        <dbReference type="ARBA" id="ARBA00023264"/>
    </source>
</evidence>
<evidence type="ECO:0000256" key="3">
    <source>
        <dbReference type="ARBA" id="ARBA00022516"/>
    </source>
</evidence>
<evidence type="ECO:0000256" key="2">
    <source>
        <dbReference type="ARBA" id="ARBA00022475"/>
    </source>
</evidence>
<dbReference type="Pfam" id="PF13091">
    <property type="entry name" value="PLDc_2"/>
    <property type="match status" value="2"/>
</dbReference>
<evidence type="ECO:0000313" key="16">
    <source>
        <dbReference type="Proteomes" id="UP000004754"/>
    </source>
</evidence>
<dbReference type="PANTHER" id="PTHR21248:SF22">
    <property type="entry name" value="PHOSPHOLIPASE D"/>
    <property type="match status" value="1"/>
</dbReference>
<evidence type="ECO:0000256" key="12">
    <source>
        <dbReference type="NCBIfam" id="TIGR04265"/>
    </source>
</evidence>
<dbReference type="SUPFAM" id="SSF56024">
    <property type="entry name" value="Phospholipase D/nuclease"/>
    <property type="match status" value="2"/>
</dbReference>
<dbReference type="EC" id="2.7.8.-" evidence="12"/>
<feature type="domain" description="PLD phosphodiesterase" evidence="14">
    <location>
        <begin position="252"/>
        <end position="279"/>
    </location>
</feature>
<dbReference type="RefSeq" id="WP_006599163.1">
    <property type="nucleotide sequence ID" value="NZ_GL622359.1"/>
</dbReference>
<keyword evidence="15" id="KW-0378">Hydrolase</keyword>
<sequence length="522" mass="60148">MRSQMRTEERSNVKNRIGWFLMVVLLTSIQIGWLVYLFSNLTAYSTRISLITRIVAMVVCLCIFGEHRNAAIKMPWIMLILVLPVFGLTMYALAGRVNVTRRMRLRHEAINQQLNPMLAQDAAVADRLRKEDRALANISHYIRHYGPHPVYDNTDVVFYSDAAEALAAQKEALRHAKDFIFMEYYAIEDDQAFAEIHAILKAKAAEGVEVRLFYDDFGSISFINRDFIKRMEADGIQCRDFNPVQPFLNVFMNNRDHRKFTVIDGRVAFTGGYNLANEYFNITHPFGHWKDTGLRLTGTAVRSFTIFFFEMWNAIRDTDLKRDTDYARYLPGLGYTAVESGYVQPYADSPLDDERVGEDVYLNLIKNAKHYFYITTPYLIITDEMVRELGLAAKRGVDVRIITPGIPDKKVVFQMTRSYYATLVRYGVRIFEYTPGFIHAKQCVCDGEAATVGTINLDYRSLYLHFECGVLLMKVAAIVDIKRDFDRLFPVCEEVSAKYQETHLSLIRQLFQAVLRLFAPLV</sequence>
<dbReference type="InterPro" id="IPR022924">
    <property type="entry name" value="Cardiolipin_synthase"/>
</dbReference>
<keyword evidence="16" id="KW-1185">Reference proteome</keyword>
<feature type="transmembrane region" description="Helical" evidence="13">
    <location>
        <begin position="44"/>
        <end position="64"/>
    </location>
</feature>
<evidence type="ECO:0000256" key="9">
    <source>
        <dbReference type="ARBA" id="ARBA00023136"/>
    </source>
</evidence>
<evidence type="ECO:0000256" key="6">
    <source>
        <dbReference type="ARBA" id="ARBA00022737"/>
    </source>
</evidence>
<dbReference type="Gene3D" id="3.30.870.10">
    <property type="entry name" value="Endonuclease Chain A"/>
    <property type="match status" value="2"/>
</dbReference>
<dbReference type="GO" id="GO:0008808">
    <property type="term" value="F:cardiolipin synthase activity"/>
    <property type="evidence" value="ECO:0007669"/>
    <property type="project" value="UniProtKB-UniRule"/>
</dbReference>
<dbReference type="CDD" id="cd09160">
    <property type="entry name" value="PLDc_SMU_988_like_2"/>
    <property type="match status" value="1"/>
</dbReference>
<keyword evidence="6" id="KW-0677">Repeat</keyword>
<organism evidence="15 16">
    <name type="scientific">Pseudoramibacter alactolyticus ATCC 23263</name>
    <dbReference type="NCBI Taxonomy" id="887929"/>
    <lineage>
        <taxon>Bacteria</taxon>
        <taxon>Bacillati</taxon>
        <taxon>Bacillota</taxon>
        <taxon>Clostridia</taxon>
        <taxon>Eubacteriales</taxon>
        <taxon>Eubacteriaceae</taxon>
        <taxon>Pseudoramibacter</taxon>
    </lineage>
</organism>
<dbReference type="InterPro" id="IPR025202">
    <property type="entry name" value="PLD-like_dom"/>
</dbReference>
<dbReference type="NCBIfam" id="TIGR04265">
    <property type="entry name" value="bac_cardiolipin"/>
    <property type="match status" value="1"/>
</dbReference>
<accession>E6MI36</accession>
<dbReference type="InterPro" id="IPR001736">
    <property type="entry name" value="PLipase_D/transphosphatidylase"/>
</dbReference>
<evidence type="ECO:0000256" key="8">
    <source>
        <dbReference type="ARBA" id="ARBA00023098"/>
    </source>
</evidence>
<keyword evidence="4" id="KW-0808">Transferase</keyword>
<reference evidence="15 16" key="1">
    <citation type="submission" date="2010-12" db="EMBL/GenBank/DDBJ databases">
        <authorList>
            <person name="Muzny D."/>
            <person name="Qin X."/>
            <person name="Deng J."/>
            <person name="Jiang H."/>
            <person name="Liu Y."/>
            <person name="Qu J."/>
            <person name="Song X.-Z."/>
            <person name="Zhang L."/>
            <person name="Thornton R."/>
            <person name="Coyle M."/>
            <person name="Francisco L."/>
            <person name="Jackson L."/>
            <person name="Javaid M."/>
            <person name="Korchina V."/>
            <person name="Kovar C."/>
            <person name="Mata R."/>
            <person name="Mathew T."/>
            <person name="Ngo R."/>
            <person name="Nguyen L."/>
            <person name="Nguyen N."/>
            <person name="Okwuonu G."/>
            <person name="Ongeri F."/>
            <person name="Pham C."/>
            <person name="Simmons D."/>
            <person name="Wilczek-Boney K."/>
            <person name="Hale W."/>
            <person name="Jakkamsetti A."/>
            <person name="Pham P."/>
            <person name="Ruth R."/>
            <person name="San Lucas F."/>
            <person name="Warren J."/>
            <person name="Zhang J."/>
            <person name="Zhao Z."/>
            <person name="Zhou C."/>
            <person name="Zhu D."/>
            <person name="Lee S."/>
            <person name="Bess C."/>
            <person name="Blankenburg K."/>
            <person name="Forbes L."/>
            <person name="Fu Q."/>
            <person name="Gubbala S."/>
            <person name="Hirani K."/>
            <person name="Jayaseelan J.C."/>
            <person name="Lara F."/>
            <person name="Munidasa M."/>
            <person name="Palculict T."/>
            <person name="Patil S."/>
            <person name="Pu L.-L."/>
            <person name="Saada N."/>
            <person name="Tang L."/>
            <person name="Weissenberger G."/>
            <person name="Zhu Y."/>
            <person name="Hemphill L."/>
            <person name="Shang Y."/>
            <person name="Youmans B."/>
            <person name="Ayvaz T."/>
            <person name="Ross M."/>
            <person name="Santibanez J."/>
            <person name="Aqrawi P."/>
            <person name="Gross S."/>
            <person name="Joshi V."/>
            <person name="Fowler G."/>
            <person name="Nazareth L."/>
            <person name="Reid J."/>
            <person name="Worley K."/>
            <person name="Petrosino J."/>
            <person name="Highlander S."/>
            <person name="Gibbs R."/>
        </authorList>
    </citation>
    <scope>NUCLEOTIDE SEQUENCE [LARGE SCALE GENOMIC DNA]</scope>
    <source>
        <strain evidence="15 16">ATCC 23263</strain>
    </source>
</reference>
<feature type="transmembrane region" description="Helical" evidence="13">
    <location>
        <begin position="76"/>
        <end position="94"/>
    </location>
</feature>
<comment type="caution">
    <text evidence="15">The sequence shown here is derived from an EMBL/GenBank/DDBJ whole genome shotgun (WGS) entry which is preliminary data.</text>
</comment>
<evidence type="ECO:0000256" key="13">
    <source>
        <dbReference type="SAM" id="Phobius"/>
    </source>
</evidence>
<proteinExistence type="predicted"/>
<feature type="domain" description="PLD phosphodiesterase" evidence="14">
    <location>
        <begin position="434"/>
        <end position="461"/>
    </location>
</feature>
<dbReference type="EMBL" id="AEQN01000022">
    <property type="protein sequence ID" value="EFV01360.1"/>
    <property type="molecule type" value="Genomic_DNA"/>
</dbReference>